<gene>
    <name evidence="3" type="ORF">DFR52_102225</name>
</gene>
<accession>A0A317PKS6</accession>
<feature type="region of interest" description="Disordered" evidence="1">
    <location>
        <begin position="71"/>
        <end position="112"/>
    </location>
</feature>
<dbReference type="AlphaFoldDB" id="A0A317PKS6"/>
<organism evidence="3 4">
    <name type="scientific">Hoeflea marina</name>
    <dbReference type="NCBI Taxonomy" id="274592"/>
    <lineage>
        <taxon>Bacteria</taxon>
        <taxon>Pseudomonadati</taxon>
        <taxon>Pseudomonadota</taxon>
        <taxon>Alphaproteobacteria</taxon>
        <taxon>Hyphomicrobiales</taxon>
        <taxon>Rhizobiaceae</taxon>
        <taxon>Hoeflea</taxon>
    </lineage>
</organism>
<reference evidence="3 4" key="1">
    <citation type="submission" date="2018-05" db="EMBL/GenBank/DDBJ databases">
        <title>Genomic Encyclopedia of Type Strains, Phase IV (KMG-IV): sequencing the most valuable type-strain genomes for metagenomic binning, comparative biology and taxonomic classification.</title>
        <authorList>
            <person name="Goeker M."/>
        </authorList>
    </citation>
    <scope>NUCLEOTIDE SEQUENCE [LARGE SCALE GENOMIC DNA]</scope>
    <source>
        <strain evidence="3 4">DSM 16791</strain>
    </source>
</reference>
<keyword evidence="2" id="KW-0812">Transmembrane</keyword>
<evidence type="ECO:0000256" key="1">
    <source>
        <dbReference type="SAM" id="MobiDB-lite"/>
    </source>
</evidence>
<feature type="transmembrane region" description="Helical" evidence="2">
    <location>
        <begin position="20"/>
        <end position="42"/>
    </location>
</feature>
<keyword evidence="2" id="KW-0472">Membrane</keyword>
<keyword evidence="4" id="KW-1185">Reference proteome</keyword>
<protein>
    <submittedName>
        <fullName evidence="3">Uncharacterized protein DUF930</fullName>
    </submittedName>
</protein>
<evidence type="ECO:0000313" key="3">
    <source>
        <dbReference type="EMBL" id="PWW01562.1"/>
    </source>
</evidence>
<keyword evidence="2" id="KW-1133">Transmembrane helix</keyword>
<dbReference type="Proteomes" id="UP000246352">
    <property type="component" value="Unassembled WGS sequence"/>
</dbReference>
<dbReference type="InterPro" id="IPR009273">
    <property type="entry name" value="DUF930"/>
</dbReference>
<dbReference type="EMBL" id="QGTR01000002">
    <property type="protein sequence ID" value="PWW01562.1"/>
    <property type="molecule type" value="Genomic_DNA"/>
</dbReference>
<evidence type="ECO:0000313" key="4">
    <source>
        <dbReference type="Proteomes" id="UP000246352"/>
    </source>
</evidence>
<dbReference type="Pfam" id="PF06059">
    <property type="entry name" value="DUF930"/>
    <property type="match status" value="1"/>
</dbReference>
<name>A0A317PKS6_9HYPH</name>
<evidence type="ECO:0000256" key="2">
    <source>
        <dbReference type="SAM" id="Phobius"/>
    </source>
</evidence>
<sequence>MMQDTSRAAEADDRRHRDPLLRLCTGASAALHLLAILAAAWMPARDDPALPLQRAISVEMVSAPLPAAIPPPVAARQSPPALTTPETADMPERPDTVPAVPVQPSESTDRTVRPTRMLSARVLADPRSRKALAALRRLGTDERIIQLCDLEAMEQVHAWKAEFEPDLVVAYATSDPTLKDRTLRADGGAVRSRKRWYGISFTCDVSADLEKVKAFEFAMGEEIPESEWEVNALASDDGPSD</sequence>
<comment type="caution">
    <text evidence="3">The sequence shown here is derived from an EMBL/GenBank/DDBJ whole genome shotgun (WGS) entry which is preliminary data.</text>
</comment>
<proteinExistence type="predicted"/>